<dbReference type="Gene3D" id="3.40.50.300">
    <property type="entry name" value="P-loop containing nucleotide triphosphate hydrolases"/>
    <property type="match status" value="1"/>
</dbReference>
<dbReference type="InterPro" id="IPR057135">
    <property type="entry name" value="At4g27190-like_LRR"/>
</dbReference>
<dbReference type="InterPro" id="IPR050905">
    <property type="entry name" value="Plant_NBS-LRR"/>
</dbReference>
<dbReference type="Gene3D" id="1.10.8.430">
    <property type="entry name" value="Helical domain of apoptotic protease-activating factors"/>
    <property type="match status" value="1"/>
</dbReference>
<gene>
    <name evidence="9" type="ORF">EUGRSUZ_F00825</name>
</gene>
<dbReference type="Gramene" id="KCW67053">
    <property type="protein sequence ID" value="KCW67053"/>
    <property type="gene ID" value="EUGRSUZ_F00825"/>
</dbReference>
<dbReference type="InterPro" id="IPR003591">
    <property type="entry name" value="Leu-rich_rpt_typical-subtyp"/>
</dbReference>
<keyword evidence="5" id="KW-0611">Plant defense</keyword>
<organism evidence="9">
    <name type="scientific">Eucalyptus grandis</name>
    <name type="common">Flooded gum</name>
    <dbReference type="NCBI Taxonomy" id="71139"/>
    <lineage>
        <taxon>Eukaryota</taxon>
        <taxon>Viridiplantae</taxon>
        <taxon>Streptophyta</taxon>
        <taxon>Embryophyta</taxon>
        <taxon>Tracheophyta</taxon>
        <taxon>Spermatophyta</taxon>
        <taxon>Magnoliopsida</taxon>
        <taxon>eudicotyledons</taxon>
        <taxon>Gunneridae</taxon>
        <taxon>Pentapetalae</taxon>
        <taxon>rosids</taxon>
        <taxon>malvids</taxon>
        <taxon>Myrtales</taxon>
        <taxon>Myrtaceae</taxon>
        <taxon>Myrtoideae</taxon>
        <taxon>Eucalypteae</taxon>
        <taxon>Eucalyptus</taxon>
    </lineage>
</organism>
<keyword evidence="2" id="KW-0433">Leucine-rich repeat</keyword>
<dbReference type="SUPFAM" id="SSF52047">
    <property type="entry name" value="RNI-like"/>
    <property type="match status" value="1"/>
</dbReference>
<dbReference type="PANTHER" id="PTHR33463:SF221">
    <property type="entry name" value="LEUCINE-RICH REPEAT DOMAIN, L DOMAIN-CONTAINING PROTEIN"/>
    <property type="match status" value="1"/>
</dbReference>
<dbReference type="Pfam" id="PF00931">
    <property type="entry name" value="NB-ARC"/>
    <property type="match status" value="1"/>
</dbReference>
<dbReference type="eggNOG" id="KOG4658">
    <property type="taxonomic scope" value="Eukaryota"/>
</dbReference>
<evidence type="ECO:0000313" key="9">
    <source>
        <dbReference type="EMBL" id="KCW67053.1"/>
    </source>
</evidence>
<evidence type="ECO:0000256" key="5">
    <source>
        <dbReference type="ARBA" id="ARBA00022821"/>
    </source>
</evidence>
<dbReference type="InterPro" id="IPR027417">
    <property type="entry name" value="P-loop_NTPase"/>
</dbReference>
<dbReference type="InParanoid" id="A0A059BLT3"/>
<dbReference type="InterPro" id="IPR001611">
    <property type="entry name" value="Leu-rich_rpt"/>
</dbReference>
<dbReference type="FunFam" id="3.40.50.300:FF:001091">
    <property type="entry name" value="Probable disease resistance protein At1g61300"/>
    <property type="match status" value="1"/>
</dbReference>
<dbReference type="Pfam" id="PF13855">
    <property type="entry name" value="LRR_8"/>
    <property type="match status" value="1"/>
</dbReference>
<dbReference type="SUPFAM" id="SSF52540">
    <property type="entry name" value="P-loop containing nucleoside triphosphate hydrolases"/>
    <property type="match status" value="1"/>
</dbReference>
<feature type="domain" description="Disease resistance protein At4g27190-like leucine-rich repeats" evidence="8">
    <location>
        <begin position="753"/>
        <end position="850"/>
    </location>
</feature>
<dbReference type="PANTHER" id="PTHR33463">
    <property type="entry name" value="NB-ARC DOMAIN-CONTAINING PROTEIN-RELATED"/>
    <property type="match status" value="1"/>
</dbReference>
<dbReference type="GO" id="GO:0005524">
    <property type="term" value="F:ATP binding"/>
    <property type="evidence" value="ECO:0007669"/>
    <property type="project" value="UniProtKB-KW"/>
</dbReference>
<reference evidence="9" key="1">
    <citation type="submission" date="2013-07" db="EMBL/GenBank/DDBJ databases">
        <title>The genome of Eucalyptus grandis.</title>
        <authorList>
            <person name="Schmutz J."/>
            <person name="Hayes R."/>
            <person name="Myburg A."/>
            <person name="Tuskan G."/>
            <person name="Grattapaglia D."/>
            <person name="Rokhsar D.S."/>
        </authorList>
    </citation>
    <scope>NUCLEOTIDE SEQUENCE</scope>
    <source>
        <tissue evidence="9">Leaf extractions</tissue>
    </source>
</reference>
<sequence length="895" mass="102356">FQKGLTTHAAGCRKSSPLVTTKLVGEKGEETIEEVCDYLMEEEIVIIGIYGMGGVGKTAILMHVHNRVLENPAFDDVFWVTLPQKFSVYILQDEIANAVGLDNLSKDRDVKRRASILIRHLKKKRAILILDGLWMHFDFEDVGIPVEKGGIKLVLTTRSLDVCHKMLCQKQIKILPLESPDDRSLFREKLCFGRELPLDVEKIAESIVNKCGGLPLGIIEIATRMRGVEEVPEWKGMLRKLKESSVELNVFKRLKLSYVNLDDSQVQQCFLHLAQDYEKFLHFSLDKTELVESFIDEGLLDRIGTRQELHEQCNTILDKLRKICLCDDVEEDVYLHPLIRDMALHIARSPAHMVKTCMELEEIPEEKFWTDRLEKVFLQGNKIKGIPNDISPNCPKLTRLSLSYNLFLEAIHESFFRHLKGLKVLNLSHTALTELPDAISHLESLEALLLQSCDKLRHIPCVRKLGSLRKLDMSHCVSLEEVPEGMDMLVKLSYLDLFDTRIESLKEGMSGKLVNLQYLAINDGMAWLGIELKKVEVLCCFVSNVETFNAWVRILEQNSSRSYELWLNQSRHHHFRDMYKRRILIKSCRGIVARVDGEIGGDGHALLPKNVQVLKVGQCDELTSLCDVGPLDNLEELEIKEWEKLEEMGAVHFPHLRTLNISMCSKLKHLLEEGQGQVLPRLQCFEIKDLEELEGINIAAPFLYNIEVDNCPKMRRVVEWKWLATHLPNLRSFIIGSCGKLEQIIGGGLISTTCRLTNIEIYGCNNLKRVLTMQGMLVHLPFLRYLSVKDCEGIEVIVGTFFNEMQPFFLNLTHLTLSNLPELKSIYNGTVSCLSIESIHITNCPKLKRLPLFGNGLPCPPRSLDSIWIDLLTWQSLEWDYSVFPPLLEHLARYH</sequence>
<dbReference type="InterPro" id="IPR042197">
    <property type="entry name" value="Apaf_helical"/>
</dbReference>
<evidence type="ECO:0000256" key="2">
    <source>
        <dbReference type="ARBA" id="ARBA00022614"/>
    </source>
</evidence>
<keyword evidence="4" id="KW-0547">Nucleotide-binding</keyword>
<evidence type="ECO:0000259" key="8">
    <source>
        <dbReference type="Pfam" id="PF23247"/>
    </source>
</evidence>
<name>A0A059BLT3_EUCGR</name>
<dbReference type="SMART" id="SM00369">
    <property type="entry name" value="LRR_TYP"/>
    <property type="match status" value="4"/>
</dbReference>
<dbReference type="GO" id="GO:0006952">
    <property type="term" value="P:defense response"/>
    <property type="evidence" value="ECO:0007669"/>
    <property type="project" value="UniProtKB-KW"/>
</dbReference>
<evidence type="ECO:0000256" key="4">
    <source>
        <dbReference type="ARBA" id="ARBA00022741"/>
    </source>
</evidence>
<feature type="domain" description="NB-ARC" evidence="7">
    <location>
        <begin position="29"/>
        <end position="187"/>
    </location>
</feature>
<dbReference type="STRING" id="71139.A0A059BLT3"/>
<feature type="non-terminal residue" evidence="9">
    <location>
        <position position="1"/>
    </location>
</feature>
<keyword evidence="3" id="KW-0677">Repeat</keyword>
<evidence type="ECO:0000256" key="1">
    <source>
        <dbReference type="ARBA" id="ARBA00008894"/>
    </source>
</evidence>
<dbReference type="InterPro" id="IPR002182">
    <property type="entry name" value="NB-ARC"/>
</dbReference>
<evidence type="ECO:0000256" key="3">
    <source>
        <dbReference type="ARBA" id="ARBA00022737"/>
    </source>
</evidence>
<dbReference type="EMBL" id="KK198758">
    <property type="protein sequence ID" value="KCW67053.1"/>
    <property type="molecule type" value="Genomic_DNA"/>
</dbReference>
<dbReference type="Gene3D" id="3.80.10.10">
    <property type="entry name" value="Ribonuclease Inhibitor"/>
    <property type="match status" value="3"/>
</dbReference>
<dbReference type="Pfam" id="PF23247">
    <property type="entry name" value="LRR_RPS2"/>
    <property type="match status" value="1"/>
</dbReference>
<evidence type="ECO:0000259" key="7">
    <source>
        <dbReference type="Pfam" id="PF00931"/>
    </source>
</evidence>
<dbReference type="PRINTS" id="PR00364">
    <property type="entry name" value="DISEASERSIST"/>
</dbReference>
<protein>
    <submittedName>
        <fullName evidence="9">Uncharacterized protein</fullName>
    </submittedName>
</protein>
<dbReference type="SUPFAM" id="SSF52058">
    <property type="entry name" value="L domain-like"/>
    <property type="match status" value="1"/>
</dbReference>
<evidence type="ECO:0000256" key="6">
    <source>
        <dbReference type="ARBA" id="ARBA00022840"/>
    </source>
</evidence>
<proteinExistence type="inferred from homology"/>
<dbReference type="GO" id="GO:0043531">
    <property type="term" value="F:ADP binding"/>
    <property type="evidence" value="ECO:0007669"/>
    <property type="project" value="InterPro"/>
</dbReference>
<accession>A0A059BLT3</accession>
<comment type="similarity">
    <text evidence="1">Belongs to the disease resistance NB-LRR family.</text>
</comment>
<keyword evidence="6" id="KW-0067">ATP-binding</keyword>
<dbReference type="AlphaFoldDB" id="A0A059BLT3"/>
<feature type="non-terminal residue" evidence="9">
    <location>
        <position position="895"/>
    </location>
</feature>
<dbReference type="InterPro" id="IPR032675">
    <property type="entry name" value="LRR_dom_sf"/>
</dbReference>